<protein>
    <recommendedName>
        <fullName evidence="6 7">Large ribosomal subunit protein uL18</fullName>
    </recommendedName>
</protein>
<dbReference type="GO" id="GO:0022625">
    <property type="term" value="C:cytosolic large ribosomal subunit"/>
    <property type="evidence" value="ECO:0007669"/>
    <property type="project" value="TreeGrafter"/>
</dbReference>
<dbReference type="AlphaFoldDB" id="A0A1G8DM56"/>
<keyword evidence="5 7" id="KW-0687">Ribonucleoprotein</keyword>
<name>A0A1G8DM56_9FIRM</name>
<accession>A0A1G8DM56</accession>
<dbReference type="STRING" id="1121419.SAMN05443529_11578"/>
<evidence type="ECO:0000256" key="4">
    <source>
        <dbReference type="ARBA" id="ARBA00022980"/>
    </source>
</evidence>
<dbReference type="GO" id="GO:0006412">
    <property type="term" value="P:translation"/>
    <property type="evidence" value="ECO:0007669"/>
    <property type="project" value="UniProtKB-UniRule"/>
</dbReference>
<evidence type="ECO:0000256" key="6">
    <source>
        <dbReference type="ARBA" id="ARBA00035197"/>
    </source>
</evidence>
<dbReference type="EMBL" id="FNCP01000015">
    <property type="protein sequence ID" value="SDH58737.1"/>
    <property type="molecule type" value="Genomic_DNA"/>
</dbReference>
<dbReference type="CDD" id="cd00432">
    <property type="entry name" value="Ribosomal_L18_L5e"/>
    <property type="match status" value="1"/>
</dbReference>
<dbReference type="GO" id="GO:0003735">
    <property type="term" value="F:structural constituent of ribosome"/>
    <property type="evidence" value="ECO:0007669"/>
    <property type="project" value="InterPro"/>
</dbReference>
<evidence type="ECO:0000256" key="5">
    <source>
        <dbReference type="ARBA" id="ARBA00023274"/>
    </source>
</evidence>
<evidence type="ECO:0000313" key="8">
    <source>
        <dbReference type="EMBL" id="SDH58737.1"/>
    </source>
</evidence>
<dbReference type="Proteomes" id="UP000198656">
    <property type="component" value="Unassembled WGS sequence"/>
</dbReference>
<dbReference type="InterPro" id="IPR057268">
    <property type="entry name" value="Ribosomal_L18"/>
</dbReference>
<sequence>MIKRIDRKAIRMKKHKSIRKNVIGVAERPRLAVFRSLNHIYAQVINDDLGVTLVAASSLDPEFKAAELSGGNTAGAQKVGELVAKKALEKGITKVVFDRGGNVYHGRISALAESAREAGLSF</sequence>
<comment type="function">
    <text evidence="7">This is one of the proteins that bind and probably mediate the attachment of the 5S RNA into the large ribosomal subunit, where it forms part of the central protuberance.</text>
</comment>
<dbReference type="RefSeq" id="WP_092334070.1">
    <property type="nucleotide sequence ID" value="NZ_FNCP01000015.1"/>
</dbReference>
<keyword evidence="3 7" id="KW-0694">RNA-binding</keyword>
<keyword evidence="2 7" id="KW-0699">rRNA-binding</keyword>
<gene>
    <name evidence="7" type="primary">rplR</name>
    <name evidence="8" type="ORF">SAMN05443529_11578</name>
</gene>
<dbReference type="Gene3D" id="3.30.420.100">
    <property type="match status" value="1"/>
</dbReference>
<reference evidence="9" key="1">
    <citation type="submission" date="2016-10" db="EMBL/GenBank/DDBJ databases">
        <authorList>
            <person name="Varghese N."/>
            <person name="Submissions S."/>
        </authorList>
    </citation>
    <scope>NUCLEOTIDE SEQUENCE [LARGE SCALE GENOMIC DNA]</scope>
    <source>
        <strain evidence="9">DSM 8344</strain>
    </source>
</reference>
<evidence type="ECO:0000256" key="3">
    <source>
        <dbReference type="ARBA" id="ARBA00022884"/>
    </source>
</evidence>
<dbReference type="Pfam" id="PF00861">
    <property type="entry name" value="Ribosomal_L18p"/>
    <property type="match status" value="1"/>
</dbReference>
<comment type="subunit">
    <text evidence="7">Part of the 50S ribosomal subunit; part of the 5S rRNA/L5/L18/L25 subcomplex. Contacts the 5S and 23S rRNAs.</text>
</comment>
<dbReference type="HAMAP" id="MF_01337_B">
    <property type="entry name" value="Ribosomal_uL18_B"/>
    <property type="match status" value="1"/>
</dbReference>
<dbReference type="OrthoDB" id="9810939at2"/>
<dbReference type="SUPFAM" id="SSF53137">
    <property type="entry name" value="Translational machinery components"/>
    <property type="match status" value="1"/>
</dbReference>
<dbReference type="InterPro" id="IPR005484">
    <property type="entry name" value="Ribosomal_uL18_bac/plant/anim"/>
</dbReference>
<proteinExistence type="inferred from homology"/>
<dbReference type="GO" id="GO:0008097">
    <property type="term" value="F:5S rRNA binding"/>
    <property type="evidence" value="ECO:0007669"/>
    <property type="project" value="TreeGrafter"/>
</dbReference>
<dbReference type="NCBIfam" id="TIGR00060">
    <property type="entry name" value="L18_bact"/>
    <property type="match status" value="1"/>
</dbReference>
<keyword evidence="4 7" id="KW-0689">Ribosomal protein</keyword>
<dbReference type="PANTHER" id="PTHR12899">
    <property type="entry name" value="39S RIBOSOMAL PROTEIN L18, MITOCHONDRIAL"/>
    <property type="match status" value="1"/>
</dbReference>
<dbReference type="PANTHER" id="PTHR12899:SF3">
    <property type="entry name" value="LARGE RIBOSOMAL SUBUNIT PROTEIN UL18M"/>
    <property type="match status" value="1"/>
</dbReference>
<keyword evidence="9" id="KW-1185">Reference proteome</keyword>
<dbReference type="FunFam" id="3.30.420.100:FF:000001">
    <property type="entry name" value="50S ribosomal protein L18"/>
    <property type="match status" value="1"/>
</dbReference>
<evidence type="ECO:0000256" key="1">
    <source>
        <dbReference type="ARBA" id="ARBA00007116"/>
    </source>
</evidence>
<dbReference type="InterPro" id="IPR004389">
    <property type="entry name" value="Ribosomal_uL18_bac-type"/>
</dbReference>
<comment type="similarity">
    <text evidence="1 7">Belongs to the universal ribosomal protein uL18 family.</text>
</comment>
<evidence type="ECO:0000256" key="2">
    <source>
        <dbReference type="ARBA" id="ARBA00022730"/>
    </source>
</evidence>
<evidence type="ECO:0000256" key="7">
    <source>
        <dbReference type="HAMAP-Rule" id="MF_01337"/>
    </source>
</evidence>
<organism evidence="8 9">
    <name type="scientific">Desulfosporosinus hippei DSM 8344</name>
    <dbReference type="NCBI Taxonomy" id="1121419"/>
    <lineage>
        <taxon>Bacteria</taxon>
        <taxon>Bacillati</taxon>
        <taxon>Bacillota</taxon>
        <taxon>Clostridia</taxon>
        <taxon>Eubacteriales</taxon>
        <taxon>Desulfitobacteriaceae</taxon>
        <taxon>Desulfosporosinus</taxon>
    </lineage>
</organism>
<evidence type="ECO:0000313" key="9">
    <source>
        <dbReference type="Proteomes" id="UP000198656"/>
    </source>
</evidence>